<feature type="transmembrane region" description="Helical" evidence="5">
    <location>
        <begin position="211"/>
        <end position="230"/>
    </location>
</feature>
<feature type="transmembrane region" description="Helical" evidence="5">
    <location>
        <begin position="95"/>
        <end position="113"/>
    </location>
</feature>
<evidence type="ECO:0000256" key="1">
    <source>
        <dbReference type="ARBA" id="ARBA00004141"/>
    </source>
</evidence>
<feature type="transmembrane region" description="Helical" evidence="5">
    <location>
        <begin position="159"/>
        <end position="177"/>
    </location>
</feature>
<gene>
    <name evidence="6" type="ORF">ABS642_09515</name>
</gene>
<feature type="transmembrane region" description="Helical" evidence="5">
    <location>
        <begin position="344"/>
        <end position="365"/>
    </location>
</feature>
<organism evidence="6">
    <name type="scientific">Microbacterium sp. A8/3-1</name>
    <dbReference type="NCBI Taxonomy" id="3160749"/>
    <lineage>
        <taxon>Bacteria</taxon>
        <taxon>Bacillati</taxon>
        <taxon>Actinomycetota</taxon>
        <taxon>Actinomycetes</taxon>
        <taxon>Micrococcales</taxon>
        <taxon>Microbacteriaceae</taxon>
        <taxon>Microbacterium</taxon>
    </lineage>
</organism>
<feature type="transmembrane region" description="Helical" evidence="5">
    <location>
        <begin position="250"/>
        <end position="267"/>
    </location>
</feature>
<evidence type="ECO:0000313" key="6">
    <source>
        <dbReference type="EMBL" id="XBX80309.1"/>
    </source>
</evidence>
<proteinExistence type="predicted"/>
<dbReference type="EMBL" id="CP158357">
    <property type="protein sequence ID" value="XBX80309.1"/>
    <property type="molecule type" value="Genomic_DNA"/>
</dbReference>
<dbReference type="Gene3D" id="1.20.1250.20">
    <property type="entry name" value="MFS general substrate transporter like domains"/>
    <property type="match status" value="1"/>
</dbReference>
<feature type="transmembrane region" description="Helical" evidence="5">
    <location>
        <begin position="38"/>
        <end position="58"/>
    </location>
</feature>
<comment type="subcellular location">
    <subcellularLocation>
        <location evidence="1">Membrane</location>
        <topology evidence="1">Multi-pass membrane protein</topology>
    </subcellularLocation>
</comment>
<dbReference type="PANTHER" id="PTHR23514:SF13">
    <property type="entry name" value="INNER MEMBRANE PROTEIN YBJJ"/>
    <property type="match status" value="1"/>
</dbReference>
<keyword evidence="4 5" id="KW-0472">Membrane</keyword>
<dbReference type="InterPro" id="IPR051788">
    <property type="entry name" value="MFS_Transporter"/>
</dbReference>
<dbReference type="PANTHER" id="PTHR23514">
    <property type="entry name" value="BYPASS OF STOP CODON PROTEIN 6"/>
    <property type="match status" value="1"/>
</dbReference>
<feature type="transmembrane region" description="Helical" evidence="5">
    <location>
        <begin position="12"/>
        <end position="32"/>
    </location>
</feature>
<evidence type="ECO:0000256" key="5">
    <source>
        <dbReference type="SAM" id="Phobius"/>
    </source>
</evidence>
<dbReference type="GO" id="GO:0016020">
    <property type="term" value="C:membrane"/>
    <property type="evidence" value="ECO:0007669"/>
    <property type="project" value="UniProtKB-SubCell"/>
</dbReference>
<dbReference type="RefSeq" id="WP_350353133.1">
    <property type="nucleotide sequence ID" value="NZ_CP158357.1"/>
</dbReference>
<feature type="transmembrane region" description="Helical" evidence="5">
    <location>
        <begin position="70"/>
        <end position="89"/>
    </location>
</feature>
<sequence length="414" mass="41510">MDTLRSRHRIITLSHGLTGLMTAVWGAGLPALDARLDLGPAALGVMLLVVAGFALLAMRAAGRFSGTDGRMLAAALPCAGAALMLAGVAPSLPMLLFAAGLFGLSCGATNIALSSQAMAVEAAMGRPVIARMHGCWTLGAAGGGLLLAAALHAGLDSRLAISGGAGLLVAASALVGMRLRGLPATEAHETALDRPAEADARDDAPAPLRSGHLVALGVLGAAAFLTEGAATDWAGVHATRILGADPATGSLVYGIFFAAMTVMRFAGDALRRTLGPLHTVRLTSSLAAIGYAAVLTSGLLPDRPIAVLIALVGWALAGAGTALIWPIVIGTLAERGETARRLSVVTMISYGGGLLGPALIGFLAAAATLPLALLLPAGLAALTAIAAPAVIRRCRRIRPASSSTTLTTAVPQKQ</sequence>
<name>A0AAU7W1I0_9MICO</name>
<evidence type="ECO:0000256" key="4">
    <source>
        <dbReference type="ARBA" id="ARBA00023136"/>
    </source>
</evidence>
<feature type="transmembrane region" description="Helical" evidence="5">
    <location>
        <begin position="134"/>
        <end position="153"/>
    </location>
</feature>
<feature type="transmembrane region" description="Helical" evidence="5">
    <location>
        <begin position="371"/>
        <end position="391"/>
    </location>
</feature>
<protein>
    <recommendedName>
        <fullName evidence="7">MFS transporter</fullName>
    </recommendedName>
</protein>
<feature type="transmembrane region" description="Helical" evidence="5">
    <location>
        <begin position="279"/>
        <end position="299"/>
    </location>
</feature>
<keyword evidence="3 5" id="KW-1133">Transmembrane helix</keyword>
<dbReference type="AlphaFoldDB" id="A0AAU7W1I0"/>
<evidence type="ECO:0000256" key="2">
    <source>
        <dbReference type="ARBA" id="ARBA00022692"/>
    </source>
</evidence>
<accession>A0AAU7W1I0</accession>
<evidence type="ECO:0000256" key="3">
    <source>
        <dbReference type="ARBA" id="ARBA00022989"/>
    </source>
</evidence>
<dbReference type="SUPFAM" id="SSF103473">
    <property type="entry name" value="MFS general substrate transporter"/>
    <property type="match status" value="1"/>
</dbReference>
<keyword evidence="2 5" id="KW-0812">Transmembrane</keyword>
<evidence type="ECO:0008006" key="7">
    <source>
        <dbReference type="Google" id="ProtNLM"/>
    </source>
</evidence>
<reference evidence="6" key="1">
    <citation type="submission" date="2024-06" db="EMBL/GenBank/DDBJ databases">
        <title>Draft genome sequence of Microbacterium sp. strain A8/3-1, isolated from Oxytropis tragacanthoides Fisch. ex DC. Root nodules in the Altai region of Russia.</title>
        <authorList>
            <person name="Sazanova A."/>
            <person name="Guro P."/>
            <person name="Kuznetsova I."/>
            <person name="Belimov A."/>
            <person name="Safronova V."/>
        </authorList>
    </citation>
    <scope>NUCLEOTIDE SEQUENCE</scope>
    <source>
        <strain evidence="6">A8/3-1</strain>
    </source>
</reference>
<dbReference type="InterPro" id="IPR036259">
    <property type="entry name" value="MFS_trans_sf"/>
</dbReference>
<feature type="transmembrane region" description="Helical" evidence="5">
    <location>
        <begin position="305"/>
        <end position="332"/>
    </location>
</feature>